<comment type="similarity">
    <text evidence="1">Belongs to the remorin family.</text>
</comment>
<feature type="region of interest" description="Disordered" evidence="3">
    <location>
        <begin position="152"/>
        <end position="177"/>
    </location>
</feature>
<proteinExistence type="inferred from homology"/>
<reference evidence="5" key="1">
    <citation type="journal article" date="2015" name="Nat. Genet.">
        <title>The pineapple genome and the evolution of CAM photosynthesis.</title>
        <authorList>
            <person name="Ming R."/>
            <person name="VanBuren R."/>
            <person name="Wai C.M."/>
            <person name="Tang H."/>
            <person name="Schatz M.C."/>
            <person name="Bowers J.E."/>
            <person name="Lyons E."/>
            <person name="Wang M.L."/>
            <person name="Chen J."/>
            <person name="Biggers E."/>
            <person name="Zhang J."/>
            <person name="Huang L."/>
            <person name="Zhang L."/>
            <person name="Miao W."/>
            <person name="Zhang J."/>
            <person name="Ye Z."/>
            <person name="Miao C."/>
            <person name="Lin Z."/>
            <person name="Wang H."/>
            <person name="Zhou H."/>
            <person name="Yim W.C."/>
            <person name="Priest H.D."/>
            <person name="Zheng C."/>
            <person name="Woodhouse M."/>
            <person name="Edger P.P."/>
            <person name="Guyot R."/>
            <person name="Guo H.B."/>
            <person name="Guo H."/>
            <person name="Zheng G."/>
            <person name="Singh R."/>
            <person name="Sharma A."/>
            <person name="Min X."/>
            <person name="Zheng Y."/>
            <person name="Lee H."/>
            <person name="Gurtowski J."/>
            <person name="Sedlazeck F.J."/>
            <person name="Harkess A."/>
            <person name="McKain M.R."/>
            <person name="Liao Z."/>
            <person name="Fang J."/>
            <person name="Liu J."/>
            <person name="Zhang X."/>
            <person name="Zhang Q."/>
            <person name="Hu W."/>
            <person name="Qin Y."/>
            <person name="Wang K."/>
            <person name="Chen L.Y."/>
            <person name="Shirley N."/>
            <person name="Lin Y.R."/>
            <person name="Liu L.Y."/>
            <person name="Hernandez A.G."/>
            <person name="Wright C.L."/>
            <person name="Bulone V."/>
            <person name="Tuskan G.A."/>
            <person name="Heath K."/>
            <person name="Zee F."/>
            <person name="Moore P.H."/>
            <person name="Sunkar R."/>
            <person name="Leebens-Mack J.H."/>
            <person name="Mockler T."/>
            <person name="Bennetzen J.L."/>
            <person name="Freeling M."/>
            <person name="Sankoff D."/>
            <person name="Paterson A.H."/>
            <person name="Zhu X."/>
            <person name="Yang X."/>
            <person name="Smith J.A."/>
            <person name="Cushman J.C."/>
            <person name="Paull R.E."/>
            <person name="Yu Q."/>
        </authorList>
    </citation>
    <scope>NUCLEOTIDE SEQUENCE [LARGE SCALE GENOMIC DNA]</scope>
    <source>
        <strain evidence="5">cv. F153</strain>
    </source>
</reference>
<gene>
    <name evidence="6 7" type="primary">LOC109718146</name>
</gene>
<reference evidence="6 7" key="2">
    <citation type="submission" date="2025-04" db="UniProtKB">
        <authorList>
            <consortium name="RefSeq"/>
        </authorList>
    </citation>
    <scope>IDENTIFICATION</scope>
    <source>
        <tissue evidence="6 7">Leaf</tissue>
    </source>
</reference>
<dbReference type="Gramene" id="Aco000148.1.mrna1">
    <property type="protein sequence ID" value="Aco000148.1.mrna1"/>
    <property type="gene ID" value="Aco000148.1.path1"/>
</dbReference>
<keyword evidence="5" id="KW-1185">Reference proteome</keyword>
<name>A0A6P5FVS0_ANACO</name>
<evidence type="ECO:0000256" key="1">
    <source>
        <dbReference type="ARBA" id="ARBA00005711"/>
    </source>
</evidence>
<dbReference type="AlphaFoldDB" id="A0A6P5FVS0"/>
<feature type="compositionally biased region" description="Basic and acidic residues" evidence="3">
    <location>
        <begin position="1"/>
        <end position="15"/>
    </location>
</feature>
<evidence type="ECO:0000256" key="2">
    <source>
        <dbReference type="SAM" id="Coils"/>
    </source>
</evidence>
<dbReference type="InterPro" id="IPR005516">
    <property type="entry name" value="Remorin_C"/>
</dbReference>
<accession>A0A6P5FVS0</accession>
<sequence>MIQHRKAGEEKRDSSSPKSVITSLDLKTPTYLQPSSLFQSAKMDSSEEADSSFCDPLCKLNLKETSDFVRAFPMAAAAPRSSSSSSNSNSRGLNESSAQRRRGEGRRLEAPPTPGRPIFHFTPSYLSKKGVPSKWEDAEKWLISSSCHESPAHHLVKSSDPSKISKQNGGFDQKGGGFPEKVRVCEEKGFRNSVSSFDGQLVPLDPSVALHGASAEVLLKDKFTDNVEPIPSSFQYSEPAKMSFLFKSPYSAPMKDASTEVASAPVQRREVGTEMTPLGSSTNSRSHTPIMSTSPARHNTPASRSGLLVPYNPNLDISELKDCHFAKLELSLQYDSVASNWSTREEEEEEISKSLRHFEISGGRKSGVEFRASAWEEEERAKSCIRYQREEAKIQAWVNLQNAKAEAQSRKLEVKIQKMKSNLEEKLMKRMAIVHRKAEEWRASAQLQHTQQLQKASDYAQKIRSSNLSVQYSCGCFPCNNNNNHHHL</sequence>
<feature type="region of interest" description="Disordered" evidence="3">
    <location>
        <begin position="77"/>
        <end position="121"/>
    </location>
</feature>
<evidence type="ECO:0000256" key="3">
    <source>
        <dbReference type="SAM" id="MobiDB-lite"/>
    </source>
</evidence>
<dbReference type="Pfam" id="PF03763">
    <property type="entry name" value="Remorin_C"/>
    <property type="match status" value="1"/>
</dbReference>
<evidence type="ECO:0000313" key="5">
    <source>
        <dbReference type="Proteomes" id="UP000515123"/>
    </source>
</evidence>
<feature type="region of interest" description="Disordered" evidence="3">
    <location>
        <begin position="1"/>
        <end position="27"/>
    </location>
</feature>
<dbReference type="OrthoDB" id="431557at2759"/>
<dbReference type="PANTHER" id="PTHR31471">
    <property type="entry name" value="OS02G0116800 PROTEIN"/>
    <property type="match status" value="1"/>
</dbReference>
<dbReference type="PANTHER" id="PTHR31471:SF3">
    <property type="entry name" value="OS11G0616300 PROTEIN"/>
    <property type="match status" value="1"/>
</dbReference>
<protein>
    <submittedName>
        <fullName evidence="6 7">Uncharacterized protein LOC109718146</fullName>
    </submittedName>
</protein>
<feature type="domain" description="Remorin C-terminal" evidence="4">
    <location>
        <begin position="369"/>
        <end position="466"/>
    </location>
</feature>
<dbReference type="RefSeq" id="XP_020099762.1">
    <property type="nucleotide sequence ID" value="XM_020244173.1"/>
</dbReference>
<organism evidence="6">
    <name type="scientific">Ananas comosus</name>
    <name type="common">Pineapple</name>
    <name type="synonym">Ananas ananas</name>
    <dbReference type="NCBI Taxonomy" id="4615"/>
    <lineage>
        <taxon>Eukaryota</taxon>
        <taxon>Viridiplantae</taxon>
        <taxon>Streptophyta</taxon>
        <taxon>Embryophyta</taxon>
        <taxon>Tracheophyta</taxon>
        <taxon>Spermatophyta</taxon>
        <taxon>Magnoliopsida</taxon>
        <taxon>Liliopsida</taxon>
        <taxon>Poales</taxon>
        <taxon>Bromeliaceae</taxon>
        <taxon>Bromelioideae</taxon>
        <taxon>Ananas</taxon>
    </lineage>
</organism>
<feature type="region of interest" description="Disordered" evidence="3">
    <location>
        <begin position="261"/>
        <end position="303"/>
    </location>
</feature>
<dbReference type="GeneID" id="109718146"/>
<evidence type="ECO:0000313" key="7">
    <source>
        <dbReference type="RefSeq" id="XP_020099763.1"/>
    </source>
</evidence>
<keyword evidence="2" id="KW-0175">Coiled coil</keyword>
<evidence type="ECO:0000259" key="4">
    <source>
        <dbReference type="Pfam" id="PF03763"/>
    </source>
</evidence>
<dbReference type="Proteomes" id="UP000515123">
    <property type="component" value="Linkage group 12"/>
</dbReference>
<dbReference type="RefSeq" id="XP_020099763.1">
    <property type="nucleotide sequence ID" value="XM_020244174.1"/>
</dbReference>
<feature type="compositionally biased region" description="Low complexity" evidence="3">
    <location>
        <begin position="81"/>
        <end position="97"/>
    </location>
</feature>
<feature type="compositionally biased region" description="Polar residues" evidence="3">
    <location>
        <begin position="159"/>
        <end position="170"/>
    </location>
</feature>
<feature type="coiled-coil region" evidence="2">
    <location>
        <begin position="402"/>
        <end position="429"/>
    </location>
</feature>
<feature type="compositionally biased region" description="Polar residues" evidence="3">
    <location>
        <begin position="278"/>
        <end position="303"/>
    </location>
</feature>
<evidence type="ECO:0000313" key="6">
    <source>
        <dbReference type="RefSeq" id="XP_020099762.1"/>
    </source>
</evidence>